<dbReference type="SUPFAM" id="SSF53383">
    <property type="entry name" value="PLP-dependent transferases"/>
    <property type="match status" value="1"/>
</dbReference>
<evidence type="ECO:0000313" key="8">
    <source>
        <dbReference type="EMBL" id="MBS3063507.1"/>
    </source>
</evidence>
<dbReference type="InterPro" id="IPR015422">
    <property type="entry name" value="PyrdxlP-dep_Trfase_small"/>
</dbReference>
<sequence length="391" mass="43210">MTEPFAERVSKAEANPIFEVIKKARDLKAQGKPVLRFDVGETDFPTPENVKAAAKKALDENFTYYTPAEGIKELRQAIAEKLGKANDIPASWEEVMATVGGKQALFNATQALLQEGDECVLGLPYWVSHLEQIKLASATPVLVQTDERFKLRAEDMEEALTPRTKMVILSSPSNPTGAVMDEKDLKRVAALAVERNFWLVSDEVYEPFVFDGKKHFSPASFGAEVRAHTITVNAFSKTYAMTGWRLGYAHAPKEVIKRMAYVQGHSTSHPDSLAQKAGLEALRGPQDSVKEMVRVFEERRNALVARLKKLPGFKVVNPEGAFYAFPDVRGCFGGKVRSGLELANYLVDQALVTVVPGEACGSKNHVRLCYATPVSVIHEAMDRVEKALKEL</sequence>
<organism evidence="8 9">
    <name type="scientific">Candidatus Iainarchaeum sp</name>
    <dbReference type="NCBI Taxonomy" id="3101447"/>
    <lineage>
        <taxon>Archaea</taxon>
        <taxon>Candidatus Iainarchaeota</taxon>
        <taxon>Candidatus Iainarchaeia</taxon>
        <taxon>Candidatus Iainarchaeales</taxon>
        <taxon>Candidatus Iainarchaeaceae</taxon>
        <taxon>Candidatus Iainarchaeum</taxon>
    </lineage>
</organism>
<evidence type="ECO:0000259" key="7">
    <source>
        <dbReference type="Pfam" id="PF00155"/>
    </source>
</evidence>
<reference evidence="8" key="2">
    <citation type="submission" date="2021-05" db="EMBL/GenBank/DDBJ databases">
        <title>Protein family content uncovers lineage relationships and bacterial pathway maintenance mechanisms in DPANN archaea.</title>
        <authorList>
            <person name="Castelle C.J."/>
            <person name="Meheust R."/>
            <person name="Jaffe A.L."/>
            <person name="Seitz K."/>
            <person name="Gong X."/>
            <person name="Baker B.J."/>
            <person name="Banfield J.F."/>
        </authorList>
    </citation>
    <scope>NUCLEOTIDE SEQUENCE</scope>
    <source>
        <strain evidence="8">RIFCSPLOWO2_01_FULL_58_19</strain>
    </source>
</reference>
<name>A0A8T4LA10_9ARCH</name>
<dbReference type="FunFam" id="3.40.640.10:FF:000033">
    <property type="entry name" value="Aspartate aminotransferase"/>
    <property type="match status" value="1"/>
</dbReference>
<dbReference type="Proteomes" id="UP000678237">
    <property type="component" value="Unassembled WGS sequence"/>
</dbReference>
<gene>
    <name evidence="8" type="ORF">J4203_06625</name>
</gene>
<feature type="domain" description="Aminotransferase class I/classII large" evidence="7">
    <location>
        <begin position="33"/>
        <end position="383"/>
    </location>
</feature>
<proteinExistence type="inferred from homology"/>
<dbReference type="GO" id="GO:0030170">
    <property type="term" value="F:pyridoxal phosphate binding"/>
    <property type="evidence" value="ECO:0007669"/>
    <property type="project" value="InterPro"/>
</dbReference>
<protein>
    <submittedName>
        <fullName evidence="8">Pyridoxal phosphate-dependent aminotransferase</fullName>
    </submittedName>
</protein>
<keyword evidence="4 8" id="KW-0032">Aminotransferase</keyword>
<dbReference type="Gene3D" id="3.90.1150.10">
    <property type="entry name" value="Aspartate Aminotransferase, domain 1"/>
    <property type="match status" value="1"/>
</dbReference>
<dbReference type="PANTHER" id="PTHR46383:SF1">
    <property type="entry name" value="ASPARTATE AMINOTRANSFERASE"/>
    <property type="match status" value="1"/>
</dbReference>
<dbReference type="GO" id="GO:0006520">
    <property type="term" value="P:amino acid metabolic process"/>
    <property type="evidence" value="ECO:0007669"/>
    <property type="project" value="InterPro"/>
</dbReference>
<comment type="caution">
    <text evidence="8">The sequence shown here is derived from an EMBL/GenBank/DDBJ whole genome shotgun (WGS) entry which is preliminary data.</text>
</comment>
<accession>A0A8T4LA10</accession>
<comment type="similarity">
    <text evidence="2">Belongs to the class-I pyridoxal-phosphate-dependent aminotransferase family.</text>
</comment>
<keyword evidence="5" id="KW-0808">Transferase</keyword>
<dbReference type="CDD" id="cd00609">
    <property type="entry name" value="AAT_like"/>
    <property type="match status" value="1"/>
</dbReference>
<dbReference type="PANTHER" id="PTHR46383">
    <property type="entry name" value="ASPARTATE AMINOTRANSFERASE"/>
    <property type="match status" value="1"/>
</dbReference>
<dbReference type="GO" id="GO:0008483">
    <property type="term" value="F:transaminase activity"/>
    <property type="evidence" value="ECO:0007669"/>
    <property type="project" value="UniProtKB-KW"/>
</dbReference>
<dbReference type="AlphaFoldDB" id="A0A8T4LA10"/>
<comment type="cofactor">
    <cofactor evidence="1">
        <name>pyridoxal 5'-phosphate</name>
        <dbReference type="ChEBI" id="CHEBI:597326"/>
    </cofactor>
</comment>
<dbReference type="InterPro" id="IPR004839">
    <property type="entry name" value="Aminotransferase_I/II_large"/>
</dbReference>
<keyword evidence="6" id="KW-0663">Pyridoxal phosphate</keyword>
<evidence type="ECO:0000256" key="3">
    <source>
        <dbReference type="ARBA" id="ARBA00011738"/>
    </source>
</evidence>
<dbReference type="Pfam" id="PF00155">
    <property type="entry name" value="Aminotran_1_2"/>
    <property type="match status" value="1"/>
</dbReference>
<comment type="subunit">
    <text evidence="3">Homodimer.</text>
</comment>
<evidence type="ECO:0000256" key="4">
    <source>
        <dbReference type="ARBA" id="ARBA00022576"/>
    </source>
</evidence>
<evidence type="ECO:0000256" key="5">
    <source>
        <dbReference type="ARBA" id="ARBA00022679"/>
    </source>
</evidence>
<evidence type="ECO:0000313" key="9">
    <source>
        <dbReference type="Proteomes" id="UP000678237"/>
    </source>
</evidence>
<dbReference type="InterPro" id="IPR050596">
    <property type="entry name" value="AspAT/PAT-like"/>
</dbReference>
<dbReference type="EMBL" id="JAGVWE010000005">
    <property type="protein sequence ID" value="MBS3063507.1"/>
    <property type="molecule type" value="Genomic_DNA"/>
</dbReference>
<dbReference type="Gene3D" id="3.40.640.10">
    <property type="entry name" value="Type I PLP-dependent aspartate aminotransferase-like (Major domain)"/>
    <property type="match status" value="1"/>
</dbReference>
<dbReference type="InterPro" id="IPR015424">
    <property type="entry name" value="PyrdxlP-dep_Trfase"/>
</dbReference>
<evidence type="ECO:0000256" key="2">
    <source>
        <dbReference type="ARBA" id="ARBA00007441"/>
    </source>
</evidence>
<reference evidence="8" key="1">
    <citation type="submission" date="2021-03" db="EMBL/GenBank/DDBJ databases">
        <authorList>
            <person name="Jaffe A."/>
        </authorList>
    </citation>
    <scope>NUCLEOTIDE SEQUENCE</scope>
    <source>
        <strain evidence="8">RIFCSPLOWO2_01_FULL_58_19</strain>
    </source>
</reference>
<dbReference type="InterPro" id="IPR015421">
    <property type="entry name" value="PyrdxlP-dep_Trfase_major"/>
</dbReference>
<evidence type="ECO:0000256" key="1">
    <source>
        <dbReference type="ARBA" id="ARBA00001933"/>
    </source>
</evidence>
<evidence type="ECO:0000256" key="6">
    <source>
        <dbReference type="ARBA" id="ARBA00022898"/>
    </source>
</evidence>